<comment type="caution">
    <text evidence="2">The sequence shown here is derived from an EMBL/GenBank/DDBJ whole genome shotgun (WGS) entry which is preliminary data.</text>
</comment>
<proteinExistence type="predicted"/>
<dbReference type="PRINTS" id="PR01758">
    <property type="entry name" value="CAPSULEPROTB"/>
</dbReference>
<reference evidence="2 3" key="1">
    <citation type="submission" date="2019-10" db="EMBL/GenBank/DDBJ databases">
        <title>A soil myxobacterium in the family Polyangiaceae.</title>
        <authorList>
            <person name="Li Y."/>
            <person name="Wang J."/>
        </authorList>
    </citation>
    <scope>NUCLEOTIDE SEQUENCE [LARGE SCALE GENOMIC DNA]</scope>
    <source>
        <strain evidence="2 3">DSM 14734</strain>
    </source>
</reference>
<dbReference type="Gene3D" id="1.25.10.10">
    <property type="entry name" value="Leucine-rich Repeat Variant"/>
    <property type="match status" value="1"/>
</dbReference>
<feature type="compositionally biased region" description="Basic and acidic residues" evidence="1">
    <location>
        <begin position="1425"/>
        <end position="1444"/>
    </location>
</feature>
<protein>
    <submittedName>
        <fullName evidence="2">Capsule biosynthesis protein CapB</fullName>
    </submittedName>
</protein>
<dbReference type="InterPro" id="IPR016024">
    <property type="entry name" value="ARM-type_fold"/>
</dbReference>
<name>A0A6N7PNI9_9BACT</name>
<sequence length="1455" mass="161855">MSLKYPLAPALIKRRSRHADGRDALAVELFQSISPLMAKLRVPTVSHLAENIAAELGPGPHPPGILIASLVRAADVAVGELDRLNGEGASLMVAYQGASTPEDKRQILIAHLRASARSRLDARRDIQATKRWLDMEAVQERFAARIADQVDAVEVAYEATITQARSLSENDAFRLLSGGGVLEFAMSHASAGRPQPVRVAALRVLSALLARLAPSQRLGRFGVERARQVLAWARGVDAMRWAQVASLEIAALVFPDGVRGVISERLRIRSGKDGPIIRRNALRILATLGDDRARLDTALIAKDDPSEHVRQELARFLGQTRVEGGLEELVKIVTEDKSPRVRGLGMRVLTKRAGGFACEGPRAANEPPAENGDPAAAEALLGVIQRALTKPEDSLPVRVALESVKLVAAGETPILRRSHFAEALAALANNEKAGAELTEGAAATLRWLEVAADPELVALAQRFKDKLEKIKEGRSARFDVPPNTPTRDLERALAVAARGDMTVSLQKLGPGRYTLWRGEPRRWRFWRFLNELKTPMPDKRKGYPHTQGRVWQGEIVVPPYGMAEVTPTRVPGERQLCPPVAGWGPFLPRVDELLAVCSISGKPLRMITPVGTVLLRGPATLKERMRVRWRLSLEYPQLALVRQRSLSASEPREKKLFWQKAQELGFSLDVVDTEGEVENARFQLVPHLPRNFYAPLPFALPPLAEHVLSFLLSPSGNTPAHLAVVVWSLFSYLMLRTAVIMRGIEKARAAIPLSIGGWGTRGKSGSERLKAALFHAMRYDVVVKTTGCEAMFIHAMRDLPAGEIFIYRPYDKATIWEQRNVLFTGKNLHCQVFLWECMALQPRFVETLCNEWMQDPITTLTNAYPDHEDIQGPGGEDVARVISCFMPQDGVTFTSEEQMFPLFLDNARRKKTKLVHVAPIEADLIPVDLLQRLPYQEHPRNVALVLELADYFQIDREKALVEIADHVILDLGVLKTYPTVEYRGRKLTFSNGMSANERAGFLSNWTRLAYDKHNPDETPDRATCAVVNNRADRVARSRVFAQIFVDDAGCDHIVLINTNLGGMMQFITEALDSWLGGTRITADADKEKALVKFDEYLRRTGTRAAGEALEETLLIMLKALPMEDEDARKIVEDARPLFSATPEELGGAIEKALSGKTPPEGKDDIRPDIVTHTIRYAKRTKLRDDAKKRVSGALDQKAWAEADTIFRTAYRELFLERVCVLWNAGSTGDQVIDFMVKQIPPGMDVRIMGTQNIKGTGLDFVYRWLSMDRVRHNIEKMETTPSARAEVLTFFMSYNDFSLIDCREALDAVKRAKTSDDPDWQKHANLINAALERLSNLERDKVTKLQATGKAGLGQRVLNKVEQLFDHLDSVRRTNTAKTVMDDLYAARVGHGQAAILLRDVTGRSKGGWLYKDLKKWLAKQEERFPWLKGKGDEEPKKDDKKGDAPPAGDPAPAG</sequence>
<dbReference type="SUPFAM" id="SSF48371">
    <property type="entry name" value="ARM repeat"/>
    <property type="match status" value="1"/>
</dbReference>
<dbReference type="EMBL" id="WJIE01000003">
    <property type="protein sequence ID" value="MRG92376.1"/>
    <property type="molecule type" value="Genomic_DNA"/>
</dbReference>
<feature type="region of interest" description="Disordered" evidence="1">
    <location>
        <begin position="1425"/>
        <end position="1455"/>
    </location>
</feature>
<dbReference type="RefSeq" id="WP_153819264.1">
    <property type="nucleotide sequence ID" value="NZ_WJIE01000003.1"/>
</dbReference>
<evidence type="ECO:0000313" key="2">
    <source>
        <dbReference type="EMBL" id="MRG92376.1"/>
    </source>
</evidence>
<dbReference type="GO" id="GO:0016020">
    <property type="term" value="C:membrane"/>
    <property type="evidence" value="ECO:0007669"/>
    <property type="project" value="InterPro"/>
</dbReference>
<dbReference type="GO" id="GO:0045227">
    <property type="term" value="P:capsule polysaccharide biosynthetic process"/>
    <property type="evidence" value="ECO:0007669"/>
    <property type="project" value="InterPro"/>
</dbReference>
<dbReference type="InterPro" id="IPR008337">
    <property type="entry name" value="Capsule_biosynth_CapB"/>
</dbReference>
<evidence type="ECO:0000313" key="3">
    <source>
        <dbReference type="Proteomes" id="UP000440224"/>
    </source>
</evidence>
<organism evidence="2 3">
    <name type="scientific">Polyangium spumosum</name>
    <dbReference type="NCBI Taxonomy" id="889282"/>
    <lineage>
        <taxon>Bacteria</taxon>
        <taxon>Pseudomonadati</taxon>
        <taxon>Myxococcota</taxon>
        <taxon>Polyangia</taxon>
        <taxon>Polyangiales</taxon>
        <taxon>Polyangiaceae</taxon>
        <taxon>Polyangium</taxon>
    </lineage>
</organism>
<dbReference type="InterPro" id="IPR011989">
    <property type="entry name" value="ARM-like"/>
</dbReference>
<evidence type="ECO:0000256" key="1">
    <source>
        <dbReference type="SAM" id="MobiDB-lite"/>
    </source>
</evidence>
<accession>A0A6N7PNI9</accession>
<gene>
    <name evidence="2" type="ORF">GF068_10605</name>
</gene>
<dbReference type="Proteomes" id="UP000440224">
    <property type="component" value="Unassembled WGS sequence"/>
</dbReference>
<dbReference type="OrthoDB" id="2884at2"/>
<keyword evidence="3" id="KW-1185">Reference proteome</keyword>